<dbReference type="InterPro" id="IPR017996">
    <property type="entry name" value="MRJP/yellow-related"/>
</dbReference>
<keyword evidence="3" id="KW-0964">Secreted</keyword>
<evidence type="ECO:0000313" key="7">
    <source>
        <dbReference type="EMBL" id="JAG77993.1"/>
    </source>
</evidence>
<dbReference type="Pfam" id="PF03022">
    <property type="entry name" value="MRJP"/>
    <property type="match status" value="1"/>
</dbReference>
<evidence type="ECO:0000313" key="8">
    <source>
        <dbReference type="EMBL" id="JAG77994.1"/>
    </source>
</evidence>
<dbReference type="PRINTS" id="PR01366">
    <property type="entry name" value="ROYALJELLY"/>
</dbReference>
<accession>A0A0C9RML6</accession>
<dbReference type="EMBL" id="GBYB01008226">
    <property type="protein sequence ID" value="JAG77993.1"/>
    <property type="molecule type" value="Transcribed_RNA"/>
</dbReference>
<evidence type="ECO:0000256" key="5">
    <source>
        <dbReference type="ARBA" id="ARBA00023180"/>
    </source>
</evidence>
<gene>
    <name evidence="7" type="primary">MRJP1_2</name>
    <name evidence="8" type="synonym">MRJP1_0</name>
    <name evidence="8" type="ORF">g.46567</name>
    <name evidence="7" type="ORF">g.46569</name>
</gene>
<keyword evidence="4 6" id="KW-0732">Signal</keyword>
<dbReference type="InterPro" id="IPR011042">
    <property type="entry name" value="6-blade_b-propeller_TolB-like"/>
</dbReference>
<organism evidence="7">
    <name type="scientific">Fopius arisanus</name>
    <dbReference type="NCBI Taxonomy" id="64838"/>
    <lineage>
        <taxon>Eukaryota</taxon>
        <taxon>Metazoa</taxon>
        <taxon>Ecdysozoa</taxon>
        <taxon>Arthropoda</taxon>
        <taxon>Hexapoda</taxon>
        <taxon>Insecta</taxon>
        <taxon>Pterygota</taxon>
        <taxon>Neoptera</taxon>
        <taxon>Endopterygota</taxon>
        <taxon>Hymenoptera</taxon>
        <taxon>Apocrita</taxon>
        <taxon>Ichneumonoidea</taxon>
        <taxon>Braconidae</taxon>
        <taxon>Opiinae</taxon>
        <taxon>Fopius</taxon>
    </lineage>
</organism>
<comment type="similarity">
    <text evidence="2">Belongs to the major royal jelly protein family.</text>
</comment>
<evidence type="ECO:0000256" key="3">
    <source>
        <dbReference type="ARBA" id="ARBA00022525"/>
    </source>
</evidence>
<dbReference type="PANTHER" id="PTHR10009:SF7">
    <property type="entry name" value="GH10609P-RELATED"/>
    <property type="match status" value="1"/>
</dbReference>
<dbReference type="PANTHER" id="PTHR10009">
    <property type="entry name" value="PROTEIN YELLOW-RELATED"/>
    <property type="match status" value="1"/>
</dbReference>
<dbReference type="AlphaFoldDB" id="A0A0C9RML6"/>
<dbReference type="Gene3D" id="2.120.10.30">
    <property type="entry name" value="TolB, C-terminal domain"/>
    <property type="match status" value="1"/>
</dbReference>
<reference evidence="7" key="1">
    <citation type="submission" date="2015-01" db="EMBL/GenBank/DDBJ databases">
        <title>Transcriptome Assembly of Fopius arisanus.</title>
        <authorList>
            <person name="Geib S."/>
        </authorList>
    </citation>
    <scope>NUCLEOTIDE SEQUENCE</scope>
</reference>
<evidence type="ECO:0000256" key="1">
    <source>
        <dbReference type="ARBA" id="ARBA00004613"/>
    </source>
</evidence>
<proteinExistence type="inferred from homology"/>
<feature type="signal peptide" evidence="6">
    <location>
        <begin position="1"/>
        <end position="19"/>
    </location>
</feature>
<evidence type="ECO:0000256" key="6">
    <source>
        <dbReference type="SAM" id="SignalP"/>
    </source>
</evidence>
<feature type="chain" id="PRO_5007394530" evidence="6">
    <location>
        <begin position="20"/>
        <end position="444"/>
    </location>
</feature>
<comment type="subcellular location">
    <subcellularLocation>
        <location evidence="1">Secreted</location>
    </subcellularLocation>
</comment>
<dbReference type="EMBL" id="GBYB01008227">
    <property type="protein sequence ID" value="JAG77994.1"/>
    <property type="molecule type" value="Transcribed_RNA"/>
</dbReference>
<name>A0A0C9RML6_9HYME</name>
<dbReference type="GO" id="GO:0005576">
    <property type="term" value="C:extracellular region"/>
    <property type="evidence" value="ECO:0007669"/>
    <property type="project" value="UniProtKB-SubCell"/>
</dbReference>
<evidence type="ECO:0000256" key="4">
    <source>
        <dbReference type="ARBA" id="ARBA00022729"/>
    </source>
</evidence>
<protein>
    <submittedName>
        <fullName evidence="8">MRJP1_0 protein</fullName>
    </submittedName>
    <submittedName>
        <fullName evidence="7">MRJP1_2 protein</fullName>
    </submittedName>
</protein>
<sequence>MQKCLWFLLFVCSASVIGAGKLQVLYEWSWIDYLWESDAHKAAAITAGQYNYTKPVIIDVDVWKGRRKNYRNNVKTFITVIRRPGVPASLTTVSDHFGYGGPLLAPYPNWNWAVEGDCDGITSVFRVAIDECDRLWVLDTGKIEEEHVCPAQLLAFDLHTDRLLKRVKIPRSIARNTLTNQGLFVTPVVETEGVNCEKTHVYMADTTGNGLVIYNGTTLWRLESPAFAFQEAAANFTVAGDHFYLDDGVLGMALSPPVSPRENYRHLMLRPLASFDMVSAETSNLHQSHSAPVRYTLVSGALPSQAAGMAFSASGVLFFGLIQEHAIACWDMHKPIAPENIAIIDHDIAYYQFVSGVKVIPARITERHEELWIATNRYQKIALDVQNFNDVNFRVMSRRLDSLIRGTSCDSQSNLEHLFRDAEDTIWDYSHYLWNLANAEEYNQ</sequence>
<keyword evidence="5" id="KW-0325">Glycoprotein</keyword>
<evidence type="ECO:0000256" key="2">
    <source>
        <dbReference type="ARBA" id="ARBA00009127"/>
    </source>
</evidence>